<dbReference type="OMA" id="WHNAELW"/>
<sequence>MATSNHSIFELNPNNEQLTIGIIYSTVALSVFPIYIPIIYTIRVTKDLNENISYKLINSMNIFDLMQSFGHFSTGIFIIFPVFTEEIYPLVIIVGYTANCLWNSSFVIMAVLALTRLGVNFFRLRANEWKWWMKVVIFVLGGYMFTVWLMGCVVSCFQLDSVNWSYNMTVPLSDFLSQQELYFCFIILAFSFSSYLIIIGSIYNQKRQIQSLSSMRTEIAILTQATVLAIYMGAVMILWHNAELWFQMTDITLALLNGSWLMFSHLNSSILIVTNRSIRQQFLTLLGGSRTKRSSMGNSVFVPKQATVVMF</sequence>
<protein>
    <submittedName>
        <fullName evidence="2">Uncharacterized protein</fullName>
    </submittedName>
</protein>
<dbReference type="Gene3D" id="1.20.1070.10">
    <property type="entry name" value="Rhodopsin 7-helix transmembrane proteins"/>
    <property type="match status" value="1"/>
</dbReference>
<feature type="transmembrane region" description="Helical" evidence="1">
    <location>
        <begin position="20"/>
        <end position="42"/>
    </location>
</feature>
<dbReference type="PANTHER" id="PTHR23021">
    <property type="entry name" value="SERPENTINE RECEPTOR, CLASS T"/>
    <property type="match status" value="1"/>
</dbReference>
<dbReference type="InterPro" id="IPR019425">
    <property type="entry name" value="7TM_GPCR_serpentine_rcpt_Srt"/>
</dbReference>
<gene>
    <name evidence="2" type="ORF">CAEBREN_20684</name>
</gene>
<evidence type="ECO:0000313" key="3">
    <source>
        <dbReference type="Proteomes" id="UP000008068"/>
    </source>
</evidence>
<feature type="transmembrane region" description="Helical" evidence="1">
    <location>
        <begin position="180"/>
        <end position="198"/>
    </location>
</feature>
<reference evidence="3" key="1">
    <citation type="submission" date="2011-07" db="EMBL/GenBank/DDBJ databases">
        <authorList>
            <consortium name="Caenorhabditis brenneri Sequencing and Analysis Consortium"/>
            <person name="Wilson R.K."/>
        </authorList>
    </citation>
    <scope>NUCLEOTIDE SEQUENCE [LARGE SCALE GENOMIC DNA]</scope>
    <source>
        <strain evidence="3">PB2801</strain>
    </source>
</reference>
<dbReference type="PANTHER" id="PTHR23021:SF18">
    <property type="entry name" value="SERPENTINE RECEPTOR, CLASS T"/>
    <property type="match status" value="1"/>
</dbReference>
<feature type="transmembrane region" description="Helical" evidence="1">
    <location>
        <begin position="62"/>
        <end position="84"/>
    </location>
</feature>
<feature type="transmembrane region" description="Helical" evidence="1">
    <location>
        <begin position="251"/>
        <end position="273"/>
    </location>
</feature>
<dbReference type="HOGENOM" id="CLU_050113_1_0_1"/>
<dbReference type="OrthoDB" id="5833348at2759"/>
<dbReference type="EMBL" id="GL379809">
    <property type="protein sequence ID" value="EGT42605.1"/>
    <property type="molecule type" value="Genomic_DNA"/>
</dbReference>
<keyword evidence="1" id="KW-0472">Membrane</keyword>
<keyword evidence="3" id="KW-1185">Reference proteome</keyword>
<evidence type="ECO:0000256" key="1">
    <source>
        <dbReference type="SAM" id="Phobius"/>
    </source>
</evidence>
<dbReference type="InParanoid" id="G0MS45"/>
<keyword evidence="1" id="KW-1133">Transmembrane helix</keyword>
<accession>G0MS45</accession>
<proteinExistence type="predicted"/>
<keyword evidence="1" id="KW-0812">Transmembrane</keyword>
<organism evidence="3">
    <name type="scientific">Caenorhabditis brenneri</name>
    <name type="common">Nematode worm</name>
    <dbReference type="NCBI Taxonomy" id="135651"/>
    <lineage>
        <taxon>Eukaryota</taxon>
        <taxon>Metazoa</taxon>
        <taxon>Ecdysozoa</taxon>
        <taxon>Nematoda</taxon>
        <taxon>Chromadorea</taxon>
        <taxon>Rhabditida</taxon>
        <taxon>Rhabditina</taxon>
        <taxon>Rhabditomorpha</taxon>
        <taxon>Rhabditoidea</taxon>
        <taxon>Rhabditidae</taxon>
        <taxon>Peloderinae</taxon>
        <taxon>Caenorhabditis</taxon>
    </lineage>
</organism>
<feature type="transmembrane region" description="Helical" evidence="1">
    <location>
        <begin position="219"/>
        <end position="239"/>
    </location>
</feature>
<evidence type="ECO:0000313" key="2">
    <source>
        <dbReference type="EMBL" id="EGT42605.1"/>
    </source>
</evidence>
<feature type="transmembrane region" description="Helical" evidence="1">
    <location>
        <begin position="135"/>
        <end position="160"/>
    </location>
</feature>
<name>G0MS45_CAEBE</name>
<feature type="transmembrane region" description="Helical" evidence="1">
    <location>
        <begin position="90"/>
        <end position="114"/>
    </location>
</feature>
<dbReference type="AlphaFoldDB" id="G0MS45"/>
<dbReference type="Proteomes" id="UP000008068">
    <property type="component" value="Unassembled WGS sequence"/>
</dbReference>
<dbReference type="SUPFAM" id="SSF81321">
    <property type="entry name" value="Family A G protein-coupled receptor-like"/>
    <property type="match status" value="1"/>
</dbReference>